<dbReference type="VEuPathDB" id="VectorBase:ADIR014214"/>
<dbReference type="EnsemblMetazoa" id="ADIR014214-RB">
    <property type="protein sequence ID" value="ADIR014214-PB"/>
    <property type="gene ID" value="ADIR014214"/>
</dbReference>
<sequence>MRRAVCMRERRPFHALWLRGFQCVFVVVPKIVAARCSQSSRKTAGITCCG</sequence>
<dbReference type="AlphaFoldDB" id="A0A182NWE0"/>
<name>A0A182NWE0_9DIPT</name>
<proteinExistence type="predicted"/>
<evidence type="ECO:0000313" key="2">
    <source>
        <dbReference type="Proteomes" id="UP000075884"/>
    </source>
</evidence>
<organism evidence="1 2">
    <name type="scientific">Anopheles dirus</name>
    <dbReference type="NCBI Taxonomy" id="7168"/>
    <lineage>
        <taxon>Eukaryota</taxon>
        <taxon>Metazoa</taxon>
        <taxon>Ecdysozoa</taxon>
        <taxon>Arthropoda</taxon>
        <taxon>Hexapoda</taxon>
        <taxon>Insecta</taxon>
        <taxon>Pterygota</taxon>
        <taxon>Neoptera</taxon>
        <taxon>Endopterygota</taxon>
        <taxon>Diptera</taxon>
        <taxon>Nematocera</taxon>
        <taxon>Culicoidea</taxon>
        <taxon>Culicidae</taxon>
        <taxon>Anophelinae</taxon>
        <taxon>Anopheles</taxon>
    </lineage>
</organism>
<protein>
    <submittedName>
        <fullName evidence="1">Uncharacterized protein</fullName>
    </submittedName>
</protein>
<dbReference type="Proteomes" id="UP000075884">
    <property type="component" value="Unassembled WGS sequence"/>
</dbReference>
<accession>A0A182NWE0</accession>
<evidence type="ECO:0000313" key="1">
    <source>
        <dbReference type="EnsemblMetazoa" id="ADIR014214-PB"/>
    </source>
</evidence>
<reference evidence="2" key="1">
    <citation type="submission" date="2013-03" db="EMBL/GenBank/DDBJ databases">
        <title>The Genome Sequence of Anopheles dirus WRAIR2.</title>
        <authorList>
            <consortium name="The Broad Institute Genomics Platform"/>
            <person name="Neafsey D.E."/>
            <person name="Walton C."/>
            <person name="Walker B."/>
            <person name="Young S.K."/>
            <person name="Zeng Q."/>
            <person name="Gargeya S."/>
            <person name="Fitzgerald M."/>
            <person name="Haas B."/>
            <person name="Abouelleil A."/>
            <person name="Allen A.W."/>
            <person name="Alvarado L."/>
            <person name="Arachchi H.M."/>
            <person name="Berlin A.M."/>
            <person name="Chapman S.B."/>
            <person name="Gainer-Dewar J."/>
            <person name="Goldberg J."/>
            <person name="Griggs A."/>
            <person name="Gujja S."/>
            <person name="Hansen M."/>
            <person name="Howarth C."/>
            <person name="Imamovic A."/>
            <person name="Ireland A."/>
            <person name="Larimer J."/>
            <person name="McCowan C."/>
            <person name="Murphy C."/>
            <person name="Pearson M."/>
            <person name="Poon T.W."/>
            <person name="Priest M."/>
            <person name="Roberts A."/>
            <person name="Saif S."/>
            <person name="Shea T."/>
            <person name="Sisk P."/>
            <person name="Sykes S."/>
            <person name="Wortman J."/>
            <person name="Nusbaum C."/>
            <person name="Birren B."/>
        </authorList>
    </citation>
    <scope>NUCLEOTIDE SEQUENCE [LARGE SCALE GENOMIC DNA]</scope>
    <source>
        <strain evidence="2">WRAIR2</strain>
    </source>
</reference>
<keyword evidence="2" id="KW-1185">Reference proteome</keyword>
<reference evidence="1" key="2">
    <citation type="submission" date="2020-05" db="UniProtKB">
        <authorList>
            <consortium name="EnsemblMetazoa"/>
        </authorList>
    </citation>
    <scope>IDENTIFICATION</scope>
    <source>
        <strain evidence="1">WRAIR2</strain>
    </source>
</reference>